<accession>A0A4Y2QSY5</accession>
<dbReference type="Proteomes" id="UP000499080">
    <property type="component" value="Unassembled WGS sequence"/>
</dbReference>
<gene>
    <name evidence="1" type="ORF">AVEN_251070_1</name>
</gene>
<comment type="caution">
    <text evidence="1">The sequence shown here is derived from an EMBL/GenBank/DDBJ whole genome shotgun (WGS) entry which is preliminary data.</text>
</comment>
<name>A0A4Y2QSY5_ARAVE</name>
<dbReference type="AlphaFoldDB" id="A0A4Y2QSY5"/>
<keyword evidence="2" id="KW-1185">Reference proteome</keyword>
<evidence type="ECO:0000313" key="2">
    <source>
        <dbReference type="Proteomes" id="UP000499080"/>
    </source>
</evidence>
<dbReference type="EMBL" id="BGPR01014729">
    <property type="protein sequence ID" value="GBN66457.1"/>
    <property type="molecule type" value="Genomic_DNA"/>
</dbReference>
<organism evidence="1 2">
    <name type="scientific">Araneus ventricosus</name>
    <name type="common">Orbweaver spider</name>
    <name type="synonym">Epeira ventricosa</name>
    <dbReference type="NCBI Taxonomy" id="182803"/>
    <lineage>
        <taxon>Eukaryota</taxon>
        <taxon>Metazoa</taxon>
        <taxon>Ecdysozoa</taxon>
        <taxon>Arthropoda</taxon>
        <taxon>Chelicerata</taxon>
        <taxon>Arachnida</taxon>
        <taxon>Araneae</taxon>
        <taxon>Araneomorphae</taxon>
        <taxon>Entelegynae</taxon>
        <taxon>Araneoidea</taxon>
        <taxon>Araneidae</taxon>
        <taxon>Araneus</taxon>
    </lineage>
</organism>
<evidence type="ECO:0000313" key="1">
    <source>
        <dbReference type="EMBL" id="GBN66457.1"/>
    </source>
</evidence>
<sequence length="70" mass="8474">MLIYDNFMVKLATWRQKEFFERPRTVNLFLLASVNFLRLRHFLRNEVPPVEETYAKALKPRKVDFDQQAS</sequence>
<proteinExistence type="predicted"/>
<feature type="non-terminal residue" evidence="1">
    <location>
        <position position="70"/>
    </location>
</feature>
<protein>
    <submittedName>
        <fullName evidence="1">Uncharacterized protein</fullName>
    </submittedName>
</protein>
<reference evidence="1 2" key="1">
    <citation type="journal article" date="2019" name="Sci. Rep.">
        <title>Orb-weaving spider Araneus ventricosus genome elucidates the spidroin gene catalogue.</title>
        <authorList>
            <person name="Kono N."/>
            <person name="Nakamura H."/>
            <person name="Ohtoshi R."/>
            <person name="Moran D.A.P."/>
            <person name="Shinohara A."/>
            <person name="Yoshida Y."/>
            <person name="Fujiwara M."/>
            <person name="Mori M."/>
            <person name="Tomita M."/>
            <person name="Arakawa K."/>
        </authorList>
    </citation>
    <scope>NUCLEOTIDE SEQUENCE [LARGE SCALE GENOMIC DNA]</scope>
</reference>